<feature type="short sequence motif" description="'KMSKS' region" evidence="12">
    <location>
        <begin position="272"/>
        <end position="276"/>
    </location>
</feature>
<dbReference type="SMART" id="SM00840">
    <property type="entry name" value="DALR_2"/>
    <property type="match status" value="1"/>
</dbReference>
<evidence type="ECO:0000256" key="6">
    <source>
        <dbReference type="ARBA" id="ARBA00022723"/>
    </source>
</evidence>
<dbReference type="InterPro" id="IPR009080">
    <property type="entry name" value="tRNAsynth_Ia_anticodon-bd"/>
</dbReference>
<evidence type="ECO:0000256" key="1">
    <source>
        <dbReference type="ARBA" id="ARBA00004496"/>
    </source>
</evidence>
<keyword evidence="13" id="KW-0175">Coiled coil</keyword>
<evidence type="ECO:0000256" key="2">
    <source>
        <dbReference type="ARBA" id="ARBA00005594"/>
    </source>
</evidence>
<dbReference type="PANTHER" id="PTHR10890:SF3">
    <property type="entry name" value="CYSTEINE--TRNA LIGASE, CYTOPLASMIC"/>
    <property type="match status" value="1"/>
</dbReference>
<evidence type="ECO:0000259" key="14">
    <source>
        <dbReference type="SMART" id="SM00840"/>
    </source>
</evidence>
<comment type="subcellular location">
    <subcellularLocation>
        <location evidence="1 12">Cytoplasm</location>
    </subcellularLocation>
</comment>
<evidence type="ECO:0000256" key="4">
    <source>
        <dbReference type="ARBA" id="ARBA00022490"/>
    </source>
</evidence>
<dbReference type="Proteomes" id="UP000177701">
    <property type="component" value="Unassembled WGS sequence"/>
</dbReference>
<keyword evidence="10 12" id="KW-0648">Protein biosynthesis</keyword>
<dbReference type="Pfam" id="PF09190">
    <property type="entry name" value="DALR_2"/>
    <property type="match status" value="1"/>
</dbReference>
<dbReference type="GO" id="GO:0005829">
    <property type="term" value="C:cytosol"/>
    <property type="evidence" value="ECO:0007669"/>
    <property type="project" value="TreeGrafter"/>
</dbReference>
<evidence type="ECO:0000256" key="9">
    <source>
        <dbReference type="ARBA" id="ARBA00022840"/>
    </source>
</evidence>
<evidence type="ECO:0000256" key="5">
    <source>
        <dbReference type="ARBA" id="ARBA00022598"/>
    </source>
</evidence>
<dbReference type="GO" id="GO:0004817">
    <property type="term" value="F:cysteine-tRNA ligase activity"/>
    <property type="evidence" value="ECO:0007669"/>
    <property type="project" value="UniProtKB-UniRule"/>
</dbReference>
<dbReference type="Pfam" id="PF23493">
    <property type="entry name" value="CysS_C"/>
    <property type="match status" value="1"/>
</dbReference>
<keyword evidence="5 12" id="KW-0436">Ligase</keyword>
<comment type="cofactor">
    <cofactor evidence="12">
        <name>Zn(2+)</name>
        <dbReference type="ChEBI" id="CHEBI:29105"/>
    </cofactor>
    <text evidence="12">Binds 1 zinc ion per subunit.</text>
</comment>
<dbReference type="NCBIfam" id="TIGR00435">
    <property type="entry name" value="cysS"/>
    <property type="match status" value="1"/>
</dbReference>
<keyword evidence="9 12" id="KW-0067">ATP-binding</keyword>
<evidence type="ECO:0000256" key="11">
    <source>
        <dbReference type="ARBA" id="ARBA00023146"/>
    </source>
</evidence>
<dbReference type="PRINTS" id="PR00983">
    <property type="entry name" value="TRNASYNTHCYS"/>
</dbReference>
<comment type="catalytic activity">
    <reaction evidence="12">
        <text>tRNA(Cys) + L-cysteine + ATP = L-cysteinyl-tRNA(Cys) + AMP + diphosphate</text>
        <dbReference type="Rhea" id="RHEA:17773"/>
        <dbReference type="Rhea" id="RHEA-COMP:9661"/>
        <dbReference type="Rhea" id="RHEA-COMP:9679"/>
        <dbReference type="ChEBI" id="CHEBI:30616"/>
        <dbReference type="ChEBI" id="CHEBI:33019"/>
        <dbReference type="ChEBI" id="CHEBI:35235"/>
        <dbReference type="ChEBI" id="CHEBI:78442"/>
        <dbReference type="ChEBI" id="CHEBI:78517"/>
        <dbReference type="ChEBI" id="CHEBI:456215"/>
        <dbReference type="EC" id="6.1.1.16"/>
    </reaction>
</comment>
<comment type="similarity">
    <text evidence="2 12">Belongs to the class-I aminoacyl-tRNA synthetase family.</text>
</comment>
<dbReference type="SUPFAM" id="SSF52374">
    <property type="entry name" value="Nucleotidylyl transferase"/>
    <property type="match status" value="1"/>
</dbReference>
<dbReference type="Pfam" id="PF01406">
    <property type="entry name" value="tRNA-synt_1e"/>
    <property type="match status" value="1"/>
</dbReference>
<dbReference type="InterPro" id="IPR015273">
    <property type="entry name" value="Cys-tRNA-synt_Ia_DALR"/>
</dbReference>
<keyword evidence="11 12" id="KW-0030">Aminoacyl-tRNA synthetase</keyword>
<feature type="domain" description="Cysteinyl-tRNA synthetase class Ia DALR" evidence="14">
    <location>
        <begin position="362"/>
        <end position="429"/>
    </location>
</feature>
<dbReference type="SUPFAM" id="SSF47323">
    <property type="entry name" value="Anticodon-binding domain of a subclass of class I aminoacyl-tRNA synthetases"/>
    <property type="match status" value="1"/>
</dbReference>
<reference evidence="15 16" key="1">
    <citation type="journal article" date="2016" name="Nat. Commun.">
        <title>Thousands of microbial genomes shed light on interconnected biogeochemical processes in an aquifer system.</title>
        <authorList>
            <person name="Anantharaman K."/>
            <person name="Brown C.T."/>
            <person name="Hug L.A."/>
            <person name="Sharon I."/>
            <person name="Castelle C.J."/>
            <person name="Probst A.J."/>
            <person name="Thomas B.C."/>
            <person name="Singh A."/>
            <person name="Wilkins M.J."/>
            <person name="Karaoz U."/>
            <person name="Brodie E.L."/>
            <person name="Williams K.H."/>
            <person name="Hubbard S.S."/>
            <person name="Banfield J.F."/>
        </authorList>
    </citation>
    <scope>NUCLEOTIDE SEQUENCE [LARGE SCALE GENOMIC DNA]</scope>
</reference>
<dbReference type="Gene3D" id="1.20.120.1910">
    <property type="entry name" value="Cysteine-tRNA ligase, C-terminal anti-codon recognition domain"/>
    <property type="match status" value="1"/>
</dbReference>
<feature type="binding site" evidence="12">
    <location>
        <position position="35"/>
    </location>
    <ligand>
        <name>Zn(2+)</name>
        <dbReference type="ChEBI" id="CHEBI:29105"/>
    </ligand>
</feature>
<dbReference type="GO" id="GO:0006423">
    <property type="term" value="P:cysteinyl-tRNA aminoacylation"/>
    <property type="evidence" value="ECO:0007669"/>
    <property type="project" value="UniProtKB-UniRule"/>
</dbReference>
<dbReference type="EMBL" id="MEYH01000103">
    <property type="protein sequence ID" value="OGD13689.1"/>
    <property type="molecule type" value="Genomic_DNA"/>
</dbReference>
<evidence type="ECO:0000256" key="8">
    <source>
        <dbReference type="ARBA" id="ARBA00022833"/>
    </source>
</evidence>
<evidence type="ECO:0000256" key="7">
    <source>
        <dbReference type="ARBA" id="ARBA00022741"/>
    </source>
</evidence>
<evidence type="ECO:0000313" key="15">
    <source>
        <dbReference type="EMBL" id="OGD13689.1"/>
    </source>
</evidence>
<dbReference type="InterPro" id="IPR024909">
    <property type="entry name" value="Cys-tRNA/MSH_ligase"/>
</dbReference>
<dbReference type="InterPro" id="IPR015803">
    <property type="entry name" value="Cys-tRNA-ligase"/>
</dbReference>
<dbReference type="InterPro" id="IPR014729">
    <property type="entry name" value="Rossmann-like_a/b/a_fold"/>
</dbReference>
<name>A0A1F5A545_9BACT</name>
<feature type="binding site" evidence="12">
    <location>
        <position position="215"/>
    </location>
    <ligand>
        <name>Zn(2+)</name>
        <dbReference type="ChEBI" id="CHEBI:29105"/>
    </ligand>
</feature>
<feature type="binding site" evidence="12">
    <location>
        <position position="244"/>
    </location>
    <ligand>
        <name>Zn(2+)</name>
        <dbReference type="ChEBI" id="CHEBI:29105"/>
    </ligand>
</feature>
<sequence>MRGNRKVPLKIYNTLTRKKEEFIPLKKGEVGMYVCGPTVYNYIHIGNARPFIIFEVVRRFLKYKGYKVKYIQNLTDIDDKMINKAKELKITVTELAEKFIQEYFIDADFLNIEKADIHPRATEHIKEIIELVKGLEEKGYAYEIDGDVFFDVSKFKGYGKLSGQNIEELKEGARVEVDERKKESIDFALWKRRKEEEPAWESPWGEGRPGWHIECSAMSMKYLGKSFDIHTGGSDLIFPHHENEIAQSEAYTNQRFVRYWMHNGYLCLNNQKMSKSLGNIMKVRDISQKYKGEVIRYFILSAHYRSPLNFSEEQLQQAESSLQRLNNTIFNVKHLLKQGKFRKSKDKNDELFLENRKENEQKFIEAMDDDFNTPVALSRLFGFAREVNNYLNSPSIKNKEVLEKILKYYQELAGDILGILKVFDQEESFEEEIKKLIERREKARKKRNWVESDQIRDRLKEKGILLEDTPEGVRWKRIK</sequence>
<keyword evidence="4 12" id="KW-0963">Cytoplasm</keyword>
<organism evidence="15 16">
    <name type="scientific">Candidatus Sediminicultor quintus</name>
    <dbReference type="NCBI Taxonomy" id="1797291"/>
    <lineage>
        <taxon>Bacteria</taxon>
        <taxon>Pseudomonadati</taxon>
        <taxon>Atribacterota</taxon>
        <taxon>Candidatus Phoenicimicrobiia</taxon>
        <taxon>Candidatus Pheonicimicrobiales</taxon>
        <taxon>Candidatus Phoenicimicrobiaceae</taxon>
        <taxon>Candidatus Sediminicultor</taxon>
    </lineage>
</organism>
<dbReference type="AlphaFoldDB" id="A0A1F5A545"/>
<keyword evidence="6 12" id="KW-0479">Metal-binding</keyword>
<comment type="caution">
    <text evidence="15">The sequence shown here is derived from an EMBL/GenBank/DDBJ whole genome shotgun (WGS) entry which is preliminary data.</text>
</comment>
<evidence type="ECO:0000256" key="13">
    <source>
        <dbReference type="SAM" id="Coils"/>
    </source>
</evidence>
<gene>
    <name evidence="12" type="primary">cysS</name>
    <name evidence="15" type="ORF">A2V47_00035</name>
</gene>
<feature type="binding site" evidence="12">
    <location>
        <position position="275"/>
    </location>
    <ligand>
        <name>ATP</name>
        <dbReference type="ChEBI" id="CHEBI:30616"/>
    </ligand>
</feature>
<dbReference type="HAMAP" id="MF_00041">
    <property type="entry name" value="Cys_tRNA_synth"/>
    <property type="match status" value="1"/>
</dbReference>
<protein>
    <recommendedName>
        <fullName evidence="12">Cysteine--tRNA ligase</fullName>
        <ecNumber evidence="12">6.1.1.16</ecNumber>
    </recommendedName>
    <alternativeName>
        <fullName evidence="12">Cysteinyl-tRNA synthetase</fullName>
        <shortName evidence="12">CysRS</shortName>
    </alternativeName>
</protein>
<dbReference type="InterPro" id="IPR056411">
    <property type="entry name" value="CysS_C"/>
</dbReference>
<accession>A0A1F5A545</accession>
<keyword evidence="8 12" id="KW-0862">Zinc</keyword>
<dbReference type="GO" id="GO:0008270">
    <property type="term" value="F:zinc ion binding"/>
    <property type="evidence" value="ECO:0007669"/>
    <property type="project" value="UniProtKB-UniRule"/>
</dbReference>
<evidence type="ECO:0000256" key="3">
    <source>
        <dbReference type="ARBA" id="ARBA00011245"/>
    </source>
</evidence>
<dbReference type="EC" id="6.1.1.16" evidence="12"/>
<proteinExistence type="inferred from homology"/>
<evidence type="ECO:0000313" key="16">
    <source>
        <dbReference type="Proteomes" id="UP000177701"/>
    </source>
</evidence>
<dbReference type="Gene3D" id="3.40.50.620">
    <property type="entry name" value="HUPs"/>
    <property type="match status" value="1"/>
</dbReference>
<dbReference type="STRING" id="1797291.A2V47_00035"/>
<feature type="binding site" evidence="12">
    <location>
        <position position="240"/>
    </location>
    <ligand>
        <name>Zn(2+)</name>
        <dbReference type="ChEBI" id="CHEBI:29105"/>
    </ligand>
</feature>
<keyword evidence="7 12" id="KW-0547">Nucleotide-binding</keyword>
<dbReference type="PANTHER" id="PTHR10890">
    <property type="entry name" value="CYSTEINYL-TRNA SYNTHETASE"/>
    <property type="match status" value="1"/>
</dbReference>
<evidence type="ECO:0000256" key="10">
    <source>
        <dbReference type="ARBA" id="ARBA00022917"/>
    </source>
</evidence>
<dbReference type="CDD" id="cd00672">
    <property type="entry name" value="CysRS_core"/>
    <property type="match status" value="1"/>
</dbReference>
<comment type="subunit">
    <text evidence="3 12">Monomer.</text>
</comment>
<dbReference type="InterPro" id="IPR032678">
    <property type="entry name" value="tRNA-synt_1_cat_dom"/>
</dbReference>
<feature type="short sequence motif" description="'HIGH' region" evidence="12">
    <location>
        <begin position="37"/>
        <end position="47"/>
    </location>
</feature>
<evidence type="ECO:0000256" key="12">
    <source>
        <dbReference type="HAMAP-Rule" id="MF_00041"/>
    </source>
</evidence>
<dbReference type="FunFam" id="3.40.50.620:FF:000009">
    <property type="entry name" value="Cysteine--tRNA ligase"/>
    <property type="match status" value="1"/>
</dbReference>
<feature type="coiled-coil region" evidence="13">
    <location>
        <begin position="426"/>
        <end position="453"/>
    </location>
</feature>
<dbReference type="GO" id="GO:0005524">
    <property type="term" value="F:ATP binding"/>
    <property type="evidence" value="ECO:0007669"/>
    <property type="project" value="UniProtKB-UniRule"/>
</dbReference>